<protein>
    <recommendedName>
        <fullName evidence="3">Transcriptional regulator</fullName>
    </recommendedName>
</protein>
<evidence type="ECO:0008006" key="3">
    <source>
        <dbReference type="Google" id="ProtNLM"/>
    </source>
</evidence>
<accession>A0ABR8JNI4</accession>
<evidence type="ECO:0000313" key="1">
    <source>
        <dbReference type="EMBL" id="MBD2721549.1"/>
    </source>
</evidence>
<dbReference type="Proteomes" id="UP000606003">
    <property type="component" value="Unassembled WGS sequence"/>
</dbReference>
<organism evidence="1 2">
    <name type="scientific">Hymenobacter armeniacus</name>
    <dbReference type="NCBI Taxonomy" id="2771358"/>
    <lineage>
        <taxon>Bacteria</taxon>
        <taxon>Pseudomonadati</taxon>
        <taxon>Bacteroidota</taxon>
        <taxon>Cytophagia</taxon>
        <taxon>Cytophagales</taxon>
        <taxon>Hymenobacteraceae</taxon>
        <taxon>Hymenobacter</taxon>
    </lineage>
</organism>
<keyword evidence="2" id="KW-1185">Reference proteome</keyword>
<sequence>MLAIQTITTVSPIHSDAELAQAHRRLDELLAANAFDSPIQDVRDEVEVLAALIYYYEQRTRNPKEFEV</sequence>
<comment type="caution">
    <text evidence="1">The sequence shown here is derived from an EMBL/GenBank/DDBJ whole genome shotgun (WGS) entry which is preliminary data.</text>
</comment>
<proteinExistence type="predicted"/>
<reference evidence="1 2" key="1">
    <citation type="submission" date="2020-09" db="EMBL/GenBank/DDBJ databases">
        <authorList>
            <person name="Kim M.K."/>
        </authorList>
    </citation>
    <scope>NUCLEOTIDE SEQUENCE [LARGE SCALE GENOMIC DNA]</scope>
    <source>
        <strain evidence="1 2">BT189</strain>
    </source>
</reference>
<gene>
    <name evidence="1" type="ORF">IC234_05365</name>
</gene>
<name>A0ABR8JNI4_9BACT</name>
<dbReference type="RefSeq" id="WP_190922827.1">
    <property type="nucleotide sequence ID" value="NZ_JACXAC010000002.1"/>
</dbReference>
<evidence type="ECO:0000313" key="2">
    <source>
        <dbReference type="Proteomes" id="UP000606003"/>
    </source>
</evidence>
<dbReference type="EMBL" id="JACXAC010000002">
    <property type="protein sequence ID" value="MBD2721549.1"/>
    <property type="molecule type" value="Genomic_DNA"/>
</dbReference>